<dbReference type="SUPFAM" id="SSF46785">
    <property type="entry name" value="Winged helix' DNA-binding domain"/>
    <property type="match status" value="1"/>
</dbReference>
<dbReference type="RefSeq" id="WP_103921371.1">
    <property type="nucleotide sequence ID" value="NZ_FMSV02000540.1"/>
</dbReference>
<dbReference type="Gene3D" id="1.10.10.10">
    <property type="entry name" value="Winged helix-like DNA-binding domain superfamily/Winged helix DNA-binding domain"/>
    <property type="match status" value="1"/>
</dbReference>
<sequence>MNAESLHSHKGRYAYERLERVIHEKARLGILTSLLTRPEGLLFSELRDLVGLTDGNLSRHLKVLQEESLVSIQKAFVNNRPQTTCLLTEDGRERFLNYLQALEQVIKDAETATKKTTKSESAWLAT</sequence>
<evidence type="ECO:0000259" key="1">
    <source>
        <dbReference type="Pfam" id="PF13601"/>
    </source>
</evidence>
<evidence type="ECO:0000313" key="3">
    <source>
        <dbReference type="Proteomes" id="UP000236724"/>
    </source>
</evidence>
<dbReference type="AlphaFoldDB" id="A0A1H6FCE5"/>
<gene>
    <name evidence="2" type="ORF">MBHS_03633</name>
</gene>
<protein>
    <submittedName>
        <fullName evidence="2">Helix-turn-helix domain protein</fullName>
    </submittedName>
</protein>
<dbReference type="Pfam" id="PF13601">
    <property type="entry name" value="HTH_34"/>
    <property type="match status" value="1"/>
</dbReference>
<keyword evidence="3" id="KW-1185">Reference proteome</keyword>
<dbReference type="PANTHER" id="PTHR37318">
    <property type="entry name" value="BSL7504 PROTEIN"/>
    <property type="match status" value="1"/>
</dbReference>
<dbReference type="GO" id="GO:0006355">
    <property type="term" value="P:regulation of DNA-templated transcription"/>
    <property type="evidence" value="ECO:0007669"/>
    <property type="project" value="UniProtKB-ARBA"/>
</dbReference>
<dbReference type="InterPro" id="IPR036388">
    <property type="entry name" value="WH-like_DNA-bd_sf"/>
</dbReference>
<accession>A0A1H6FCE5</accession>
<proteinExistence type="predicted"/>
<organism evidence="2 3">
    <name type="scientific">Candidatus Venteria ishoeyi</name>
    <dbReference type="NCBI Taxonomy" id="1899563"/>
    <lineage>
        <taxon>Bacteria</taxon>
        <taxon>Pseudomonadati</taxon>
        <taxon>Pseudomonadota</taxon>
        <taxon>Gammaproteobacteria</taxon>
        <taxon>Thiotrichales</taxon>
        <taxon>Thiotrichaceae</taxon>
        <taxon>Venteria</taxon>
    </lineage>
</organism>
<dbReference type="Proteomes" id="UP000236724">
    <property type="component" value="Unassembled WGS sequence"/>
</dbReference>
<dbReference type="CDD" id="cd00090">
    <property type="entry name" value="HTH_ARSR"/>
    <property type="match status" value="1"/>
</dbReference>
<name>A0A1H6FCE5_9GAMM</name>
<dbReference type="InterPro" id="IPR027395">
    <property type="entry name" value="WH_DNA-bd_dom"/>
</dbReference>
<dbReference type="PANTHER" id="PTHR37318:SF1">
    <property type="entry name" value="BSL7504 PROTEIN"/>
    <property type="match status" value="1"/>
</dbReference>
<dbReference type="InterPro" id="IPR011991">
    <property type="entry name" value="ArsR-like_HTH"/>
</dbReference>
<reference evidence="2 3" key="1">
    <citation type="submission" date="2016-10" db="EMBL/GenBank/DDBJ databases">
        <authorList>
            <person name="de Groot N.N."/>
        </authorList>
    </citation>
    <scope>NUCLEOTIDE SEQUENCE [LARGE SCALE GENOMIC DNA]</scope>
    <source>
        <strain evidence="2">MBHS1</strain>
    </source>
</reference>
<dbReference type="OrthoDB" id="5521380at2"/>
<feature type="domain" description="Winged helix DNA-binding" evidence="1">
    <location>
        <begin position="27"/>
        <end position="106"/>
    </location>
</feature>
<dbReference type="InterPro" id="IPR036390">
    <property type="entry name" value="WH_DNA-bd_sf"/>
</dbReference>
<dbReference type="EMBL" id="FMSV02000540">
    <property type="protein sequence ID" value="SEH07748.1"/>
    <property type="molecule type" value="Genomic_DNA"/>
</dbReference>
<evidence type="ECO:0000313" key="2">
    <source>
        <dbReference type="EMBL" id="SEH07748.1"/>
    </source>
</evidence>